<dbReference type="HAMAP" id="MF_01257">
    <property type="entry name" value="CofD"/>
    <property type="match status" value="1"/>
</dbReference>
<organism evidence="3">
    <name type="scientific">uncultured Acidobacteriota bacterium</name>
    <dbReference type="NCBI Taxonomy" id="171953"/>
    <lineage>
        <taxon>Bacteria</taxon>
        <taxon>Pseudomonadati</taxon>
        <taxon>Acidobacteriota</taxon>
        <taxon>environmental samples</taxon>
    </lineage>
</organism>
<dbReference type="InterPro" id="IPR002882">
    <property type="entry name" value="CofD"/>
</dbReference>
<dbReference type="EMBL" id="AP011679">
    <property type="protein sequence ID" value="BAL54167.1"/>
    <property type="molecule type" value="Genomic_DNA"/>
</dbReference>
<dbReference type="Gene3D" id="1.10.8.240">
    <property type="entry name" value="CofD-like domain"/>
    <property type="match status" value="1"/>
</dbReference>
<proteinExistence type="inferred from homology"/>
<dbReference type="InterPro" id="IPR038136">
    <property type="entry name" value="CofD-like_dom_sf"/>
</dbReference>
<keyword evidence="2" id="KW-0460">Magnesium</keyword>
<sequence>MIVMLAGGTGAARFLRGLLAVIPQQDLTLIVNTGDDTEVWGLHISPDLDTLMYQLAGLLDEARGWGVRADTFACLAMMELYGEPTWFRLGDRDVATHLVRTKLLREGRSLTDVTAVLSRRLGVRARLLPMSDDPVRTRIRTPAGVLAFQEFFVRERWQPEVTGVEYWGHERARPAPGVIEAIRDAQGILIAPSNPITSIGPILAVPGLREALERASAPVLAISPIIGTEAVSGPAGKLMRACGYEVSPLGVARFYAGIADRLLIDERDIGWREAIERLGLRVFTAPLLMSDREATLRLAQAALACLHSEA</sequence>
<accession>H5SDD1</accession>
<protein>
    <submittedName>
        <fullName evidence="3">LPPG:FO 2-phospho-L-lactate transferase</fullName>
    </submittedName>
</protein>
<dbReference type="PANTHER" id="PTHR43007:SF1">
    <property type="entry name" value="2-PHOSPHO-L-LACTATE TRANSFERASE"/>
    <property type="match status" value="1"/>
</dbReference>
<reference evidence="3" key="2">
    <citation type="journal article" date="2012" name="PLoS ONE">
        <title>A Deeply Branching Thermophilic Bacterium with an Ancient Acetyl-CoA Pathway Dominates a Subsurface Ecosystem.</title>
        <authorList>
            <person name="Takami H."/>
            <person name="Noguchi H."/>
            <person name="Takaki Y."/>
            <person name="Uchiyama I."/>
            <person name="Toyoda A."/>
            <person name="Nishi S."/>
            <person name="Chee G.-J."/>
            <person name="Arai W."/>
            <person name="Nunoura T."/>
            <person name="Itoh T."/>
            <person name="Hattori M."/>
            <person name="Takai K."/>
        </authorList>
    </citation>
    <scope>NUCLEOTIDE SEQUENCE</scope>
</reference>
<dbReference type="SUPFAM" id="SSF142338">
    <property type="entry name" value="CofD-like"/>
    <property type="match status" value="1"/>
</dbReference>
<dbReference type="CDD" id="cd07186">
    <property type="entry name" value="CofD_like"/>
    <property type="match status" value="1"/>
</dbReference>
<evidence type="ECO:0000256" key="2">
    <source>
        <dbReference type="ARBA" id="ARBA00022842"/>
    </source>
</evidence>
<reference evidence="3" key="1">
    <citation type="journal article" date="2005" name="Environ. Microbiol.">
        <title>Genetic and functional properties of uncultivated thermophilic crenarchaeotes from a subsurface gold mine as revealed by analysis of genome fragments.</title>
        <authorList>
            <person name="Nunoura T."/>
            <person name="Hirayama H."/>
            <person name="Takami H."/>
            <person name="Oida H."/>
            <person name="Nishi S."/>
            <person name="Shimamura S."/>
            <person name="Suzuki Y."/>
            <person name="Inagaki F."/>
            <person name="Takai K."/>
            <person name="Nealson K.H."/>
            <person name="Horikoshi K."/>
        </authorList>
    </citation>
    <scope>NUCLEOTIDE SEQUENCE</scope>
</reference>
<dbReference type="PANTHER" id="PTHR43007">
    <property type="entry name" value="2-PHOSPHO-L-LACTATE TRANSFERASE"/>
    <property type="match status" value="1"/>
</dbReference>
<evidence type="ECO:0000256" key="1">
    <source>
        <dbReference type="ARBA" id="ARBA00022679"/>
    </source>
</evidence>
<gene>
    <name evidence="3" type="ORF">HGMM_F13B08C25</name>
</gene>
<dbReference type="GO" id="GO:0043743">
    <property type="term" value="F:LPPG:FO 2-phospho-L-lactate transferase activity"/>
    <property type="evidence" value="ECO:0007669"/>
    <property type="project" value="InterPro"/>
</dbReference>
<dbReference type="Gene3D" id="3.40.50.10680">
    <property type="entry name" value="CofD-like domains"/>
    <property type="match status" value="1"/>
</dbReference>
<dbReference type="AlphaFoldDB" id="H5SDD1"/>
<evidence type="ECO:0000313" key="3">
    <source>
        <dbReference type="EMBL" id="BAL54167.1"/>
    </source>
</evidence>
<dbReference type="Pfam" id="PF01933">
    <property type="entry name" value="CofD"/>
    <property type="match status" value="1"/>
</dbReference>
<keyword evidence="1 3" id="KW-0808">Transferase</keyword>
<dbReference type="InterPro" id="IPR010115">
    <property type="entry name" value="FbiA/CofD"/>
</dbReference>
<name>H5SDD1_9BACT</name>
<dbReference type="NCBIfam" id="TIGR01819">
    <property type="entry name" value="F420_cofD"/>
    <property type="match status" value="1"/>
</dbReference>
<dbReference type="GO" id="GO:0000287">
    <property type="term" value="F:magnesium ion binding"/>
    <property type="evidence" value="ECO:0007669"/>
    <property type="project" value="InterPro"/>
</dbReference>